<dbReference type="Gene3D" id="3.10.100.10">
    <property type="entry name" value="Mannose-Binding Protein A, subunit A"/>
    <property type="match status" value="1"/>
</dbReference>
<evidence type="ECO:0000313" key="3">
    <source>
        <dbReference type="Proteomes" id="UP000887575"/>
    </source>
</evidence>
<reference evidence="4" key="1">
    <citation type="submission" date="2024-02" db="UniProtKB">
        <authorList>
            <consortium name="WormBaseParasite"/>
        </authorList>
    </citation>
    <scope>IDENTIFICATION</scope>
</reference>
<protein>
    <recommendedName>
        <fullName evidence="2">C-type lectin domain-containing protein</fullName>
    </recommendedName>
</protein>
<dbReference type="Pfam" id="PF00059">
    <property type="entry name" value="Lectin_C"/>
    <property type="match status" value="1"/>
</dbReference>
<dbReference type="CDD" id="cd00037">
    <property type="entry name" value="CLECT"/>
    <property type="match status" value="1"/>
</dbReference>
<dbReference type="WBParaSite" id="MBELARI_LOCUS4318">
    <property type="protein sequence ID" value="MBELARI_LOCUS4318"/>
    <property type="gene ID" value="MBELARI_LOCUS4318"/>
</dbReference>
<dbReference type="AlphaFoldDB" id="A0AAF3FEJ3"/>
<organism evidence="3 4">
    <name type="scientific">Mesorhabditis belari</name>
    <dbReference type="NCBI Taxonomy" id="2138241"/>
    <lineage>
        <taxon>Eukaryota</taxon>
        <taxon>Metazoa</taxon>
        <taxon>Ecdysozoa</taxon>
        <taxon>Nematoda</taxon>
        <taxon>Chromadorea</taxon>
        <taxon>Rhabditida</taxon>
        <taxon>Rhabditina</taxon>
        <taxon>Rhabditomorpha</taxon>
        <taxon>Rhabditoidea</taxon>
        <taxon>Rhabditidae</taxon>
        <taxon>Mesorhabditinae</taxon>
        <taxon>Mesorhabditis</taxon>
    </lineage>
</organism>
<evidence type="ECO:0000313" key="4">
    <source>
        <dbReference type="WBParaSite" id="MBELARI_LOCUS4318"/>
    </source>
</evidence>
<proteinExistence type="predicted"/>
<evidence type="ECO:0000256" key="1">
    <source>
        <dbReference type="ARBA" id="ARBA00023157"/>
    </source>
</evidence>
<keyword evidence="3" id="KW-1185">Reference proteome</keyword>
<dbReference type="PROSITE" id="PS00615">
    <property type="entry name" value="C_TYPE_LECTIN_1"/>
    <property type="match status" value="1"/>
</dbReference>
<dbReference type="Proteomes" id="UP000887575">
    <property type="component" value="Unassembled WGS sequence"/>
</dbReference>
<evidence type="ECO:0000259" key="2">
    <source>
        <dbReference type="PROSITE" id="PS50041"/>
    </source>
</evidence>
<feature type="domain" description="C-type lectin" evidence="2">
    <location>
        <begin position="72"/>
        <end position="183"/>
    </location>
</feature>
<dbReference type="InterPro" id="IPR016187">
    <property type="entry name" value="CTDL_fold"/>
</dbReference>
<dbReference type="PROSITE" id="PS50041">
    <property type="entry name" value="C_TYPE_LECTIN_2"/>
    <property type="match status" value="1"/>
</dbReference>
<accession>A0AAF3FEJ3</accession>
<dbReference type="InterPro" id="IPR001304">
    <property type="entry name" value="C-type_lectin-like"/>
</dbReference>
<dbReference type="SUPFAM" id="SSF56436">
    <property type="entry name" value="C-type lectin-like"/>
    <property type="match status" value="1"/>
</dbReference>
<sequence length="198" mass="22737">MHRRGRMLNLFQFRNLTPEGPVAMGIFLMGGIVQVRATTRPQRCPIPRDFRVICPWTKMLLTQYTITIVSSCPKRMHTDQMESLAIVDTPTEMETIEKSNGKSQFWIGLNAINCTTSGCPVTGPVEEDFTWSNGEYLDENKNFTYWRDGFPRLFKDESCVAYSQNDGTWVNMVCDYKLMSICWRDAKVPVSTTPAKKR</sequence>
<dbReference type="InterPro" id="IPR018378">
    <property type="entry name" value="C-type_lectin_CS"/>
</dbReference>
<dbReference type="InterPro" id="IPR016186">
    <property type="entry name" value="C-type_lectin-like/link_sf"/>
</dbReference>
<name>A0AAF3FEJ3_9BILA</name>
<keyword evidence="1" id="KW-1015">Disulfide bond</keyword>